<evidence type="ECO:0000313" key="1">
    <source>
        <dbReference type="EMBL" id="MFC4727111.1"/>
    </source>
</evidence>
<evidence type="ECO:0000313" key="2">
    <source>
        <dbReference type="Proteomes" id="UP001595892"/>
    </source>
</evidence>
<proteinExistence type="predicted"/>
<evidence type="ECO:0008006" key="3">
    <source>
        <dbReference type="Google" id="ProtNLM"/>
    </source>
</evidence>
<dbReference type="Gene3D" id="1.10.10.60">
    <property type="entry name" value="Homeodomain-like"/>
    <property type="match status" value="1"/>
</dbReference>
<dbReference type="EMBL" id="JBHSGG010000003">
    <property type="protein sequence ID" value="MFC4727111.1"/>
    <property type="molecule type" value="Genomic_DNA"/>
</dbReference>
<sequence>MKRRPVFRGPHERRVHARNMRMIRDYYELELTPAQLAADYHLHPESVRAMLRRYHVTRHRTEGNSRRTVRACGLTDHELAAKLGIPVRTLWRRRAKRVALQSLVRQGDARHPPAEHIARILSLHAQGLSRRAIARELGMAHGTIIRRCRLLGLSFNAQSRRGWHAQQRAKENPCAA</sequence>
<dbReference type="Proteomes" id="UP001595892">
    <property type="component" value="Unassembled WGS sequence"/>
</dbReference>
<protein>
    <recommendedName>
        <fullName evidence="3">Helix-turn-helix domain-containing protein</fullName>
    </recommendedName>
</protein>
<keyword evidence="2" id="KW-1185">Reference proteome</keyword>
<name>A0ABV9NFR7_9GAMM</name>
<dbReference type="RefSeq" id="WP_377003113.1">
    <property type="nucleotide sequence ID" value="NZ_JBHSGG010000003.1"/>
</dbReference>
<accession>A0ABV9NFR7</accession>
<comment type="caution">
    <text evidence="1">The sequence shown here is derived from an EMBL/GenBank/DDBJ whole genome shotgun (WGS) entry which is preliminary data.</text>
</comment>
<reference evidence="2" key="1">
    <citation type="journal article" date="2019" name="Int. J. Syst. Evol. Microbiol.">
        <title>The Global Catalogue of Microorganisms (GCM) 10K type strain sequencing project: providing services to taxonomists for standard genome sequencing and annotation.</title>
        <authorList>
            <consortium name="The Broad Institute Genomics Platform"/>
            <consortium name="The Broad Institute Genome Sequencing Center for Infectious Disease"/>
            <person name="Wu L."/>
            <person name="Ma J."/>
        </authorList>
    </citation>
    <scope>NUCLEOTIDE SEQUENCE [LARGE SCALE GENOMIC DNA]</scope>
    <source>
        <strain evidence="2">CGMCC 1.13574</strain>
    </source>
</reference>
<organism evidence="1 2">
    <name type="scientific">Coralloluteibacterium thermophilum</name>
    <dbReference type="NCBI Taxonomy" id="2707049"/>
    <lineage>
        <taxon>Bacteria</taxon>
        <taxon>Pseudomonadati</taxon>
        <taxon>Pseudomonadota</taxon>
        <taxon>Gammaproteobacteria</taxon>
        <taxon>Lysobacterales</taxon>
        <taxon>Lysobacteraceae</taxon>
        <taxon>Coralloluteibacterium</taxon>
    </lineage>
</organism>
<gene>
    <name evidence="1" type="ORF">ACFO3Q_02875</name>
</gene>